<protein>
    <submittedName>
        <fullName evidence="1">Dihydropyrimidine dehydrogenase [NADP(+)]</fullName>
    </submittedName>
</protein>
<proteinExistence type="predicted"/>
<gene>
    <name evidence="1" type="primary">Dpyd_0</name>
    <name evidence="1" type="ORF">E2C01_061738</name>
</gene>
<keyword evidence="2" id="KW-1185">Reference proteome</keyword>
<comment type="caution">
    <text evidence="1">The sequence shown here is derived from an EMBL/GenBank/DDBJ whole genome shotgun (WGS) entry which is preliminary data.</text>
</comment>
<accession>A0A5B7H4N4</accession>
<dbReference type="Proteomes" id="UP000324222">
    <property type="component" value="Unassembled WGS sequence"/>
</dbReference>
<organism evidence="1 2">
    <name type="scientific">Portunus trituberculatus</name>
    <name type="common">Swimming crab</name>
    <name type="synonym">Neptunus trituberculatus</name>
    <dbReference type="NCBI Taxonomy" id="210409"/>
    <lineage>
        <taxon>Eukaryota</taxon>
        <taxon>Metazoa</taxon>
        <taxon>Ecdysozoa</taxon>
        <taxon>Arthropoda</taxon>
        <taxon>Crustacea</taxon>
        <taxon>Multicrustacea</taxon>
        <taxon>Malacostraca</taxon>
        <taxon>Eumalacostraca</taxon>
        <taxon>Eucarida</taxon>
        <taxon>Decapoda</taxon>
        <taxon>Pleocyemata</taxon>
        <taxon>Brachyura</taxon>
        <taxon>Eubrachyura</taxon>
        <taxon>Portunoidea</taxon>
        <taxon>Portunidae</taxon>
        <taxon>Portuninae</taxon>
        <taxon>Portunus</taxon>
    </lineage>
</organism>
<sequence>MDRIENVLALNPRIPRHATLQPSSVTKTNKMHWKRNKPKNCADTTITHSVYYSKITFSA</sequence>
<dbReference type="AlphaFoldDB" id="A0A5B7H4N4"/>
<dbReference type="OrthoDB" id="4327079at2759"/>
<evidence type="ECO:0000313" key="1">
    <source>
        <dbReference type="EMBL" id="MPC67561.1"/>
    </source>
</evidence>
<dbReference type="EMBL" id="VSRR010026425">
    <property type="protein sequence ID" value="MPC67561.1"/>
    <property type="molecule type" value="Genomic_DNA"/>
</dbReference>
<evidence type="ECO:0000313" key="2">
    <source>
        <dbReference type="Proteomes" id="UP000324222"/>
    </source>
</evidence>
<name>A0A5B7H4N4_PORTR</name>
<reference evidence="1 2" key="1">
    <citation type="submission" date="2019-05" db="EMBL/GenBank/DDBJ databases">
        <title>Another draft genome of Portunus trituberculatus and its Hox gene families provides insights of decapod evolution.</title>
        <authorList>
            <person name="Jeong J.-H."/>
            <person name="Song I."/>
            <person name="Kim S."/>
            <person name="Choi T."/>
            <person name="Kim D."/>
            <person name="Ryu S."/>
            <person name="Kim W."/>
        </authorList>
    </citation>
    <scope>NUCLEOTIDE SEQUENCE [LARGE SCALE GENOMIC DNA]</scope>
    <source>
        <tissue evidence="1">Muscle</tissue>
    </source>
</reference>